<organism evidence="3 4">
    <name type="scientific">Trichinella papuae</name>
    <dbReference type="NCBI Taxonomy" id="268474"/>
    <lineage>
        <taxon>Eukaryota</taxon>
        <taxon>Metazoa</taxon>
        <taxon>Ecdysozoa</taxon>
        <taxon>Nematoda</taxon>
        <taxon>Enoplea</taxon>
        <taxon>Dorylaimia</taxon>
        <taxon>Trichinellida</taxon>
        <taxon>Trichinellidae</taxon>
        <taxon>Trichinella</taxon>
    </lineage>
</organism>
<reference evidence="3 4" key="1">
    <citation type="submission" date="2015-01" db="EMBL/GenBank/DDBJ databases">
        <title>Evolution of Trichinella species and genotypes.</title>
        <authorList>
            <person name="Korhonen P.K."/>
            <person name="Edoardo P."/>
            <person name="Giuseppe L.R."/>
            <person name="Gasser R.B."/>
        </authorList>
    </citation>
    <scope>NUCLEOTIDE SEQUENCE [LARGE SCALE GENOMIC DNA]</scope>
    <source>
        <strain evidence="3">ISS1980</strain>
    </source>
</reference>
<evidence type="ECO:0000256" key="1">
    <source>
        <dbReference type="SAM" id="Phobius"/>
    </source>
</evidence>
<accession>A0A0V1ML38</accession>
<gene>
    <name evidence="3" type="ORF">T10_10602</name>
    <name evidence="2" type="ORF">T10_3466</name>
</gene>
<evidence type="ECO:0000313" key="4">
    <source>
        <dbReference type="Proteomes" id="UP000054843"/>
    </source>
</evidence>
<name>A0A0V1ML38_9BILA</name>
<dbReference type="AlphaFoldDB" id="A0A0V1ML38"/>
<proteinExistence type="predicted"/>
<evidence type="ECO:0000313" key="2">
    <source>
        <dbReference type="EMBL" id="KRZ70453.1"/>
    </source>
</evidence>
<keyword evidence="1" id="KW-1133">Transmembrane helix</keyword>
<protein>
    <submittedName>
        <fullName evidence="3">Uncharacterized protein</fullName>
    </submittedName>
</protein>
<keyword evidence="1" id="KW-0472">Membrane</keyword>
<feature type="transmembrane region" description="Helical" evidence="1">
    <location>
        <begin position="57"/>
        <end position="79"/>
    </location>
</feature>
<dbReference type="OrthoDB" id="5937164at2759"/>
<comment type="caution">
    <text evidence="3">The sequence shown here is derived from an EMBL/GenBank/DDBJ whole genome shotgun (WGS) entry which is preliminary data.</text>
</comment>
<keyword evidence="4" id="KW-1185">Reference proteome</keyword>
<keyword evidence="1" id="KW-0812">Transmembrane</keyword>
<dbReference type="EMBL" id="JYDO01000077">
    <property type="protein sequence ID" value="KRZ72519.1"/>
    <property type="molecule type" value="Genomic_DNA"/>
</dbReference>
<dbReference type="Proteomes" id="UP000054843">
    <property type="component" value="Unassembled WGS sequence"/>
</dbReference>
<sequence length="112" mass="12830">MQQRYRTLSVAVKTDDVSKSWRFLLFMNIPYEGSKLSQSRKQNTPINMSALPTRISVVLTVLLSVVVGQVATNVILWLGSTICLYENACEWKKSNNLARCQLLTDYHERSDF</sequence>
<evidence type="ECO:0000313" key="3">
    <source>
        <dbReference type="EMBL" id="KRZ72519.1"/>
    </source>
</evidence>
<dbReference type="EMBL" id="JYDO01000114">
    <property type="protein sequence ID" value="KRZ70453.1"/>
    <property type="molecule type" value="Genomic_DNA"/>
</dbReference>